<dbReference type="EMBL" id="JBHUDE010000148">
    <property type="protein sequence ID" value="MFD1609141.1"/>
    <property type="molecule type" value="Genomic_DNA"/>
</dbReference>
<dbReference type="Proteomes" id="UP001597221">
    <property type="component" value="Unassembled WGS sequence"/>
</dbReference>
<gene>
    <name evidence="1" type="ORF">ACFSBH_16110</name>
</gene>
<proteinExistence type="predicted"/>
<keyword evidence="2" id="KW-1185">Reference proteome</keyword>
<organism evidence="1 2">
    <name type="scientific">Oceanobacillus luteolus</name>
    <dbReference type="NCBI Taxonomy" id="1274358"/>
    <lineage>
        <taxon>Bacteria</taxon>
        <taxon>Bacillati</taxon>
        <taxon>Bacillota</taxon>
        <taxon>Bacilli</taxon>
        <taxon>Bacillales</taxon>
        <taxon>Bacillaceae</taxon>
        <taxon>Oceanobacillus</taxon>
    </lineage>
</organism>
<accession>A0ABW4HV69</accession>
<evidence type="ECO:0000313" key="1">
    <source>
        <dbReference type="EMBL" id="MFD1609141.1"/>
    </source>
</evidence>
<protein>
    <submittedName>
        <fullName evidence="1">Uncharacterized protein</fullName>
    </submittedName>
</protein>
<name>A0ABW4HV69_9BACI</name>
<evidence type="ECO:0000313" key="2">
    <source>
        <dbReference type="Proteomes" id="UP001597221"/>
    </source>
</evidence>
<reference evidence="2" key="1">
    <citation type="journal article" date="2019" name="Int. J. Syst. Evol. Microbiol.">
        <title>The Global Catalogue of Microorganisms (GCM) 10K type strain sequencing project: providing services to taxonomists for standard genome sequencing and annotation.</title>
        <authorList>
            <consortium name="The Broad Institute Genomics Platform"/>
            <consortium name="The Broad Institute Genome Sequencing Center for Infectious Disease"/>
            <person name="Wu L."/>
            <person name="Ma J."/>
        </authorList>
    </citation>
    <scope>NUCLEOTIDE SEQUENCE [LARGE SCALE GENOMIC DNA]</scope>
    <source>
        <strain evidence="2">CGMCC 1.12376</strain>
    </source>
</reference>
<dbReference type="RefSeq" id="WP_379598575.1">
    <property type="nucleotide sequence ID" value="NZ_JBHUDE010000148.1"/>
</dbReference>
<comment type="caution">
    <text evidence="1">The sequence shown here is derived from an EMBL/GenBank/DDBJ whole genome shotgun (WGS) entry which is preliminary data.</text>
</comment>
<sequence>MKFYKKVAIGGGWKELFFNSFIFSHLDKLIENGRGVDSLRMVDLHFVFTILK</sequence>